<sequence>MLLLCRALQGLSAGGESGSITTYFAEAAPRGSLARCVAATTVCAMLSFLLASGVVEVLVMTLGPDRMMLWGWRLPFLLALPPGLVSFWGRSRLAESAEFLAVAEQQAQRESRSEHAQCPTRTVPTSSADAAADNSGTQDHSKRPRPHALLRDHALSVAVGFGCSLAGTCAFYLGIWAVHHTMQGGLAESQVLLVAMLTMATTASTIACWSYACDKHGGSDPFLGAGLGGACLAVAGVPIFWALASWPGHLGVAVVCLCGCYGIASGLALGPLFVLAVDLFPAELRVLGYGLTLNLAMSYVGGTASVVAQALDGLHPVAPGVYVASVGGLSAARAMVARCWRARGLLPSYVVPAKGPIEARHEAASV</sequence>
<evidence type="ECO:0000256" key="9">
    <source>
        <dbReference type="SAM" id="Phobius"/>
    </source>
</evidence>
<keyword evidence="6 9" id="KW-1133">Transmembrane helix</keyword>
<keyword evidence="5" id="KW-0769">Symport</keyword>
<feature type="transmembrane region" description="Helical" evidence="9">
    <location>
        <begin position="70"/>
        <end position="89"/>
    </location>
</feature>
<evidence type="ECO:0008006" key="11">
    <source>
        <dbReference type="Google" id="ProtNLM"/>
    </source>
</evidence>
<feature type="transmembrane region" description="Helical" evidence="9">
    <location>
        <begin position="286"/>
        <end position="311"/>
    </location>
</feature>
<evidence type="ECO:0000313" key="10">
    <source>
        <dbReference type="EMBL" id="CAD9543740.1"/>
    </source>
</evidence>
<dbReference type="GO" id="GO:0005886">
    <property type="term" value="C:plasma membrane"/>
    <property type="evidence" value="ECO:0007669"/>
    <property type="project" value="UniProtKB-SubCell"/>
</dbReference>
<dbReference type="InterPro" id="IPR036259">
    <property type="entry name" value="MFS_trans_sf"/>
</dbReference>
<dbReference type="AlphaFoldDB" id="A0A7S2JC71"/>
<feature type="transmembrane region" description="Helical" evidence="9">
    <location>
        <begin position="250"/>
        <end position="274"/>
    </location>
</feature>
<evidence type="ECO:0000256" key="7">
    <source>
        <dbReference type="ARBA" id="ARBA00023136"/>
    </source>
</evidence>
<dbReference type="Pfam" id="PF00083">
    <property type="entry name" value="Sugar_tr"/>
    <property type="match status" value="1"/>
</dbReference>
<feature type="transmembrane region" description="Helical" evidence="9">
    <location>
        <begin position="222"/>
        <end position="244"/>
    </location>
</feature>
<proteinExistence type="predicted"/>
<dbReference type="InterPro" id="IPR051084">
    <property type="entry name" value="H+-coupled_symporters"/>
</dbReference>
<keyword evidence="4 9" id="KW-0812">Transmembrane</keyword>
<dbReference type="PANTHER" id="PTHR43528">
    <property type="entry name" value="ALPHA-KETOGLUTARATE PERMEASE"/>
    <property type="match status" value="1"/>
</dbReference>
<dbReference type="EMBL" id="HBGW01026206">
    <property type="protein sequence ID" value="CAD9543740.1"/>
    <property type="molecule type" value="Transcribed_RNA"/>
</dbReference>
<dbReference type="PANTHER" id="PTHR43528:SF1">
    <property type="entry name" value="ALPHA-KETOGLUTARATE PERMEASE"/>
    <property type="match status" value="1"/>
</dbReference>
<dbReference type="GO" id="GO:0015293">
    <property type="term" value="F:symporter activity"/>
    <property type="evidence" value="ECO:0007669"/>
    <property type="project" value="UniProtKB-KW"/>
</dbReference>
<evidence type="ECO:0000256" key="5">
    <source>
        <dbReference type="ARBA" id="ARBA00022847"/>
    </source>
</evidence>
<dbReference type="Gene3D" id="1.20.1250.20">
    <property type="entry name" value="MFS general substrate transporter like domains"/>
    <property type="match status" value="1"/>
</dbReference>
<keyword evidence="2" id="KW-0813">Transport</keyword>
<feature type="region of interest" description="Disordered" evidence="8">
    <location>
        <begin position="108"/>
        <end position="145"/>
    </location>
</feature>
<evidence type="ECO:0000256" key="4">
    <source>
        <dbReference type="ARBA" id="ARBA00022692"/>
    </source>
</evidence>
<evidence type="ECO:0000256" key="1">
    <source>
        <dbReference type="ARBA" id="ARBA00004651"/>
    </source>
</evidence>
<feature type="transmembrane region" description="Helical" evidence="9">
    <location>
        <begin position="36"/>
        <end position="58"/>
    </location>
</feature>
<reference evidence="10" key="1">
    <citation type="submission" date="2021-01" db="EMBL/GenBank/DDBJ databases">
        <authorList>
            <person name="Corre E."/>
            <person name="Pelletier E."/>
            <person name="Niang G."/>
            <person name="Scheremetjew M."/>
            <person name="Finn R."/>
            <person name="Kale V."/>
            <person name="Holt S."/>
            <person name="Cochrane G."/>
            <person name="Meng A."/>
            <person name="Brown T."/>
            <person name="Cohen L."/>
        </authorList>
    </citation>
    <scope>NUCLEOTIDE SEQUENCE</scope>
    <source>
        <strain evidence="10">RCC3387</strain>
    </source>
</reference>
<keyword evidence="7 9" id="KW-0472">Membrane</keyword>
<feature type="transmembrane region" description="Helical" evidence="9">
    <location>
        <begin position="317"/>
        <end position="336"/>
    </location>
</feature>
<gene>
    <name evidence="10" type="ORF">BRAN1462_LOCUS16679</name>
</gene>
<evidence type="ECO:0000256" key="3">
    <source>
        <dbReference type="ARBA" id="ARBA00022475"/>
    </source>
</evidence>
<evidence type="ECO:0000256" key="8">
    <source>
        <dbReference type="SAM" id="MobiDB-lite"/>
    </source>
</evidence>
<feature type="transmembrane region" description="Helical" evidence="9">
    <location>
        <begin position="154"/>
        <end position="178"/>
    </location>
</feature>
<organism evidence="10">
    <name type="scientific">Zooxanthella nutricula</name>
    <dbReference type="NCBI Taxonomy" id="1333877"/>
    <lineage>
        <taxon>Eukaryota</taxon>
        <taxon>Sar</taxon>
        <taxon>Alveolata</taxon>
        <taxon>Dinophyceae</taxon>
        <taxon>Peridiniales</taxon>
        <taxon>Peridiniales incertae sedis</taxon>
        <taxon>Zooxanthella</taxon>
    </lineage>
</organism>
<name>A0A7S2JC71_9DINO</name>
<feature type="transmembrane region" description="Helical" evidence="9">
    <location>
        <begin position="190"/>
        <end position="210"/>
    </location>
</feature>
<dbReference type="InterPro" id="IPR005828">
    <property type="entry name" value="MFS_sugar_transport-like"/>
</dbReference>
<protein>
    <recommendedName>
        <fullName evidence="11">Major facilitator superfamily (MFS) profile domain-containing protein</fullName>
    </recommendedName>
</protein>
<feature type="compositionally biased region" description="Polar residues" evidence="8">
    <location>
        <begin position="119"/>
        <end position="138"/>
    </location>
</feature>
<keyword evidence="3" id="KW-1003">Cell membrane</keyword>
<evidence type="ECO:0000256" key="6">
    <source>
        <dbReference type="ARBA" id="ARBA00022989"/>
    </source>
</evidence>
<dbReference type="SUPFAM" id="SSF103473">
    <property type="entry name" value="MFS general substrate transporter"/>
    <property type="match status" value="1"/>
</dbReference>
<evidence type="ECO:0000256" key="2">
    <source>
        <dbReference type="ARBA" id="ARBA00022448"/>
    </source>
</evidence>
<accession>A0A7S2JC71</accession>
<comment type="subcellular location">
    <subcellularLocation>
        <location evidence="1">Cell membrane</location>
        <topology evidence="1">Multi-pass membrane protein</topology>
    </subcellularLocation>
</comment>